<evidence type="ECO:0000313" key="1">
    <source>
        <dbReference type="EMBL" id="WEG74450.1"/>
    </source>
</evidence>
<dbReference type="AlphaFoldDB" id="A0AAF0CWS7"/>
<geneLocation type="plasmid" evidence="1 2">
    <name>unnamed3</name>
</geneLocation>
<evidence type="ECO:0000313" key="2">
    <source>
        <dbReference type="Proteomes" id="UP001179647"/>
    </source>
</evidence>
<reference evidence="1" key="1">
    <citation type="submission" date="2022-10" db="EMBL/GenBank/DDBJ databases">
        <title>Vagococcus sp. isolated from poultry meat.</title>
        <authorList>
            <person name="Johansson P."/>
            <person name="Bjorkroth J."/>
        </authorList>
    </citation>
    <scope>NUCLEOTIDE SEQUENCE</scope>
    <source>
        <strain evidence="1">STAA11</strain>
        <plasmid evidence="1">unnamed3</plasmid>
    </source>
</reference>
<dbReference type="EMBL" id="CP110235">
    <property type="protein sequence ID" value="WEG74450.1"/>
    <property type="molecule type" value="Genomic_DNA"/>
</dbReference>
<keyword evidence="2" id="KW-1185">Reference proteome</keyword>
<keyword evidence="1" id="KW-0614">Plasmid</keyword>
<protein>
    <submittedName>
        <fullName evidence="1">Uncharacterized protein</fullName>
    </submittedName>
</protein>
<organism evidence="1 2">
    <name type="scientific">Vagococcus intermedius</name>
    <dbReference type="NCBI Taxonomy" id="2991418"/>
    <lineage>
        <taxon>Bacteria</taxon>
        <taxon>Bacillati</taxon>
        <taxon>Bacillota</taxon>
        <taxon>Bacilli</taxon>
        <taxon>Lactobacillales</taxon>
        <taxon>Enterococcaceae</taxon>
        <taxon>Vagococcus</taxon>
    </lineage>
</organism>
<proteinExistence type="predicted"/>
<dbReference type="Proteomes" id="UP001179647">
    <property type="component" value="Plasmid unnamed3"/>
</dbReference>
<accession>A0AAF0CWS7</accession>
<gene>
    <name evidence="1" type="ORF">OL234_10900</name>
</gene>
<dbReference type="RefSeq" id="WP_275470246.1">
    <property type="nucleotide sequence ID" value="NZ_CP110235.1"/>
</dbReference>
<name>A0AAF0CWS7_9ENTE</name>
<dbReference type="KEGG" id="vie:OL234_10900"/>
<sequence>MVGLRGLASSMFASHFVAQTTLLGTRRSPNPPDKPFQNVAVLSQKRDWKCVHFGLLFWQDQAVCFVVGVEKLALYALSFFGCLSEKRGAYPKKQPLKVSGCFSFYYVVKN</sequence>